<evidence type="ECO:0000259" key="1">
    <source>
        <dbReference type="Pfam" id="PF13088"/>
    </source>
</evidence>
<dbReference type="Pfam" id="PF13088">
    <property type="entry name" value="BNR_2"/>
    <property type="match status" value="1"/>
</dbReference>
<dbReference type="SUPFAM" id="SSF50939">
    <property type="entry name" value="Sialidases"/>
    <property type="match status" value="1"/>
</dbReference>
<dbReference type="RefSeq" id="WP_145277248.1">
    <property type="nucleotide sequence ID" value="NZ_CP036426.1"/>
</dbReference>
<feature type="domain" description="Sialidase" evidence="1">
    <location>
        <begin position="162"/>
        <end position="358"/>
    </location>
</feature>
<evidence type="ECO:0000313" key="2">
    <source>
        <dbReference type="EMBL" id="QDV38614.1"/>
    </source>
</evidence>
<evidence type="ECO:0000313" key="3">
    <source>
        <dbReference type="Proteomes" id="UP000317835"/>
    </source>
</evidence>
<dbReference type="PANTHER" id="PTHR43752">
    <property type="entry name" value="BNR/ASP-BOX REPEAT FAMILY PROTEIN"/>
    <property type="match status" value="1"/>
</dbReference>
<sequence>MMSVLRVAGAVGLSLGAVLPGGADGAGGPAVLRHVVVYGEAGRFAGWPANHGMWTWGDEVLVGFSRGTYKDLGPYHHIDREQPEEHLLARSLDGGLSWTVEEPRPPGVLAGSAGMRHGTMPPGVAEAVPVPLDEPIDFAHPDFAMTLRMEGKDRGTSWFAYSYDRGRTWRGPFRFPPLGLPGVMARTDYLVDGPRDCIAVLTAAKADRLEGRPFAARTTDGGLSWEFLSFIGPEPDRGYAIMPSTVRVGPTDLVTTVRLRDPDRAWIDCYASRDDGRSWEFRSTPAPEIGTGNPPSLVRLPDGRLALVYGHRDEPFGILARLSDDDGRTWSGPIVLRDDGGGTDLGYPRSVVRPDGSVLSVYYYNDRSGPDRYLAATIWDPGDR</sequence>
<organism evidence="2 3">
    <name type="scientific">Tautonia plasticadhaerens</name>
    <dbReference type="NCBI Taxonomy" id="2527974"/>
    <lineage>
        <taxon>Bacteria</taxon>
        <taxon>Pseudomonadati</taxon>
        <taxon>Planctomycetota</taxon>
        <taxon>Planctomycetia</taxon>
        <taxon>Isosphaerales</taxon>
        <taxon>Isosphaeraceae</taxon>
        <taxon>Tautonia</taxon>
    </lineage>
</organism>
<dbReference type="Gene3D" id="2.120.10.10">
    <property type="match status" value="1"/>
</dbReference>
<dbReference type="AlphaFoldDB" id="A0A518HCM2"/>
<keyword evidence="3" id="KW-1185">Reference proteome</keyword>
<dbReference type="Proteomes" id="UP000317835">
    <property type="component" value="Chromosome"/>
</dbReference>
<name>A0A518HCM2_9BACT</name>
<dbReference type="EMBL" id="CP036426">
    <property type="protein sequence ID" value="QDV38614.1"/>
    <property type="molecule type" value="Genomic_DNA"/>
</dbReference>
<dbReference type="OrthoDB" id="7294637at2"/>
<gene>
    <name evidence="2" type="ORF">ElP_65690</name>
</gene>
<reference evidence="2 3" key="1">
    <citation type="submission" date="2019-02" db="EMBL/GenBank/DDBJ databases">
        <title>Deep-cultivation of Planctomycetes and their phenomic and genomic characterization uncovers novel biology.</title>
        <authorList>
            <person name="Wiegand S."/>
            <person name="Jogler M."/>
            <person name="Boedeker C."/>
            <person name="Pinto D."/>
            <person name="Vollmers J."/>
            <person name="Rivas-Marin E."/>
            <person name="Kohn T."/>
            <person name="Peeters S.H."/>
            <person name="Heuer A."/>
            <person name="Rast P."/>
            <person name="Oberbeckmann S."/>
            <person name="Bunk B."/>
            <person name="Jeske O."/>
            <person name="Meyerdierks A."/>
            <person name="Storesund J.E."/>
            <person name="Kallscheuer N."/>
            <person name="Luecker S."/>
            <person name="Lage O.M."/>
            <person name="Pohl T."/>
            <person name="Merkel B.J."/>
            <person name="Hornburger P."/>
            <person name="Mueller R.-W."/>
            <person name="Bruemmer F."/>
            <person name="Labrenz M."/>
            <person name="Spormann A.M."/>
            <person name="Op den Camp H."/>
            <person name="Overmann J."/>
            <person name="Amann R."/>
            <person name="Jetten M.S.M."/>
            <person name="Mascher T."/>
            <person name="Medema M.H."/>
            <person name="Devos D.P."/>
            <person name="Kaster A.-K."/>
            <person name="Ovreas L."/>
            <person name="Rohde M."/>
            <person name="Galperin M.Y."/>
            <person name="Jogler C."/>
        </authorList>
    </citation>
    <scope>NUCLEOTIDE SEQUENCE [LARGE SCALE GENOMIC DNA]</scope>
    <source>
        <strain evidence="2 3">ElP</strain>
    </source>
</reference>
<dbReference type="InterPro" id="IPR036278">
    <property type="entry name" value="Sialidase_sf"/>
</dbReference>
<dbReference type="CDD" id="cd15482">
    <property type="entry name" value="Sialidase_non-viral"/>
    <property type="match status" value="1"/>
</dbReference>
<dbReference type="KEGG" id="tpla:ElP_65690"/>
<dbReference type="PANTHER" id="PTHR43752:SF2">
    <property type="entry name" value="BNR_ASP-BOX REPEAT FAMILY PROTEIN"/>
    <property type="match status" value="1"/>
</dbReference>
<proteinExistence type="predicted"/>
<dbReference type="InterPro" id="IPR011040">
    <property type="entry name" value="Sialidase"/>
</dbReference>
<accession>A0A518HCM2</accession>
<protein>
    <recommendedName>
        <fullName evidence="1">Sialidase domain-containing protein</fullName>
    </recommendedName>
</protein>